<dbReference type="SUPFAM" id="SSF51182">
    <property type="entry name" value="RmlC-like cupins"/>
    <property type="match status" value="1"/>
</dbReference>
<reference evidence="1" key="1">
    <citation type="submission" date="2020-04" db="EMBL/GenBank/DDBJ databases">
        <authorList>
            <person name="Chiriac C."/>
            <person name="Salcher M."/>
            <person name="Ghai R."/>
            <person name="Kavagutti S V."/>
        </authorList>
    </citation>
    <scope>NUCLEOTIDE SEQUENCE</scope>
</reference>
<evidence type="ECO:0000313" key="1">
    <source>
        <dbReference type="EMBL" id="CAB4131918.1"/>
    </source>
</evidence>
<gene>
    <name evidence="1" type="ORF">UFOVP137_32</name>
</gene>
<accession>A0A6J5LBH0</accession>
<dbReference type="InterPro" id="IPR011051">
    <property type="entry name" value="RmlC_Cupin_sf"/>
</dbReference>
<protein>
    <submittedName>
        <fullName evidence="1">Uncharacterized protein</fullName>
    </submittedName>
</protein>
<name>A0A6J5LBH0_9CAUD</name>
<sequence length="153" mass="16536">MANLISSEHRITAMSTIALEKVRALEAFAENVPQIDVETHHAIHGGMYARTIKLPAGCVLTGAFIKVPTMLVVHGACTVYVGDETVHLDGHQVIAASAGRKQAFVSHEDTDLTMIFATSAQSVEQAEDEFTDEGSKLMSRKPWAMNVITITGE</sequence>
<dbReference type="EMBL" id="LR796255">
    <property type="protein sequence ID" value="CAB4131918.1"/>
    <property type="molecule type" value="Genomic_DNA"/>
</dbReference>
<organism evidence="1">
    <name type="scientific">uncultured Caudovirales phage</name>
    <dbReference type="NCBI Taxonomy" id="2100421"/>
    <lineage>
        <taxon>Viruses</taxon>
        <taxon>Duplodnaviria</taxon>
        <taxon>Heunggongvirae</taxon>
        <taxon>Uroviricota</taxon>
        <taxon>Caudoviricetes</taxon>
        <taxon>Peduoviridae</taxon>
        <taxon>Maltschvirus</taxon>
        <taxon>Maltschvirus maltsch</taxon>
    </lineage>
</organism>
<proteinExistence type="predicted"/>